<sequence length="114" mass="12786">MIAVSLVYFTPAGSEVLTKLLIEGECSTFYLPNHPLEDSMSLSSEIDEHHSNICLEVRHNFVLLRTFNYTGPCSVLEGGRIDIQLPLATDSHHKSIILRSDVNFLGPFGRWGIR</sequence>
<proteinExistence type="predicted"/>
<dbReference type="Proteomes" id="UP000053789">
    <property type="component" value="Unassembled WGS sequence"/>
</dbReference>
<name>A0A0D2HRH1_CLAB1</name>
<evidence type="ECO:0000313" key="1">
    <source>
        <dbReference type="EMBL" id="KIW86974.1"/>
    </source>
</evidence>
<keyword evidence="2" id="KW-1185">Reference proteome</keyword>
<evidence type="ECO:0000313" key="2">
    <source>
        <dbReference type="Proteomes" id="UP000053789"/>
    </source>
</evidence>
<accession>A0A0D2HRH1</accession>
<dbReference type="EMBL" id="KN847008">
    <property type="protein sequence ID" value="KIW86974.1"/>
    <property type="molecule type" value="Genomic_DNA"/>
</dbReference>
<dbReference type="AlphaFoldDB" id="A0A0D2HRH1"/>
<dbReference type="GeneID" id="27705367"/>
<reference evidence="1" key="1">
    <citation type="submission" date="2015-01" db="EMBL/GenBank/DDBJ databases">
        <title>The Genome Sequence of Cladophialophora bantiana CBS 173.52.</title>
        <authorList>
            <consortium name="The Broad Institute Genomics Platform"/>
            <person name="Cuomo C."/>
            <person name="de Hoog S."/>
            <person name="Gorbushina A."/>
            <person name="Stielow B."/>
            <person name="Teixiera M."/>
            <person name="Abouelleil A."/>
            <person name="Chapman S.B."/>
            <person name="Priest M."/>
            <person name="Young S.K."/>
            <person name="Wortman J."/>
            <person name="Nusbaum C."/>
            <person name="Birren B."/>
        </authorList>
    </citation>
    <scope>NUCLEOTIDE SEQUENCE [LARGE SCALE GENOMIC DNA]</scope>
    <source>
        <strain evidence="1">CBS 173.52</strain>
    </source>
</reference>
<dbReference type="VEuPathDB" id="FungiDB:Z519_12439"/>
<dbReference type="RefSeq" id="XP_016613643.1">
    <property type="nucleotide sequence ID" value="XM_016770145.1"/>
</dbReference>
<organism evidence="1 2">
    <name type="scientific">Cladophialophora bantiana (strain ATCC 10958 / CBS 173.52 / CDC B-1940 / NIH 8579)</name>
    <name type="common">Xylohypha bantiana</name>
    <dbReference type="NCBI Taxonomy" id="1442370"/>
    <lineage>
        <taxon>Eukaryota</taxon>
        <taxon>Fungi</taxon>
        <taxon>Dikarya</taxon>
        <taxon>Ascomycota</taxon>
        <taxon>Pezizomycotina</taxon>
        <taxon>Eurotiomycetes</taxon>
        <taxon>Chaetothyriomycetidae</taxon>
        <taxon>Chaetothyriales</taxon>
        <taxon>Herpotrichiellaceae</taxon>
        <taxon>Cladophialophora</taxon>
    </lineage>
</organism>
<gene>
    <name evidence="1" type="ORF">Z519_12439</name>
</gene>
<dbReference type="HOGENOM" id="CLU_2120821_0_0_1"/>
<protein>
    <submittedName>
        <fullName evidence="1">Uncharacterized protein</fullName>
    </submittedName>
</protein>